<comment type="similarity">
    <text evidence="6">Belongs to the class-IV pyridoxal-phosphate-dependent aminotransferase family.</text>
</comment>
<gene>
    <name evidence="16" type="ORF">GCM10022409_46110</name>
</gene>
<dbReference type="Gene3D" id="3.20.10.10">
    <property type="entry name" value="D-amino Acid Aminotransferase, subunit A, domain 2"/>
    <property type="match status" value="1"/>
</dbReference>
<dbReference type="Proteomes" id="UP001501469">
    <property type="component" value="Unassembled WGS sequence"/>
</dbReference>
<keyword evidence="9" id="KW-0028">Amino-acid biosynthesis</keyword>
<evidence type="ECO:0000313" key="17">
    <source>
        <dbReference type="Proteomes" id="UP001501469"/>
    </source>
</evidence>
<dbReference type="PIRSF" id="PIRSF006468">
    <property type="entry name" value="BCAT1"/>
    <property type="match status" value="1"/>
</dbReference>
<comment type="catalytic activity">
    <reaction evidence="13">
        <text>L-valine + 2-oxoglutarate = 3-methyl-2-oxobutanoate + L-glutamate</text>
        <dbReference type="Rhea" id="RHEA:24813"/>
        <dbReference type="ChEBI" id="CHEBI:11851"/>
        <dbReference type="ChEBI" id="CHEBI:16810"/>
        <dbReference type="ChEBI" id="CHEBI:29985"/>
        <dbReference type="ChEBI" id="CHEBI:57762"/>
        <dbReference type="EC" id="2.6.1.42"/>
    </reaction>
</comment>
<comment type="function">
    <text evidence="2">Acts on leucine, isoleucine and valine.</text>
</comment>
<dbReference type="PANTHER" id="PTHR11825">
    <property type="entry name" value="SUBGROUP IIII AMINOTRANSFERASE"/>
    <property type="match status" value="1"/>
</dbReference>
<comment type="catalytic activity">
    <reaction evidence="14">
        <text>L-isoleucine + 2-oxoglutarate = (S)-3-methyl-2-oxopentanoate + L-glutamate</text>
        <dbReference type="Rhea" id="RHEA:24801"/>
        <dbReference type="ChEBI" id="CHEBI:16810"/>
        <dbReference type="ChEBI" id="CHEBI:29985"/>
        <dbReference type="ChEBI" id="CHEBI:35146"/>
        <dbReference type="ChEBI" id="CHEBI:58045"/>
        <dbReference type="EC" id="2.6.1.42"/>
    </reaction>
</comment>
<comment type="caution">
    <text evidence="16">The sequence shown here is derived from an EMBL/GenBank/DDBJ whole genome shotgun (WGS) entry which is preliminary data.</text>
</comment>
<evidence type="ECO:0000256" key="14">
    <source>
        <dbReference type="ARBA" id="ARBA00048798"/>
    </source>
</evidence>
<protein>
    <recommendedName>
        <fullName evidence="7">branched-chain-amino-acid transaminase</fullName>
        <ecNumber evidence="7">2.6.1.42</ecNumber>
    </recommendedName>
</protein>
<dbReference type="Gene3D" id="3.30.470.10">
    <property type="match status" value="1"/>
</dbReference>
<evidence type="ECO:0000256" key="10">
    <source>
        <dbReference type="ARBA" id="ARBA00022679"/>
    </source>
</evidence>
<evidence type="ECO:0000256" key="13">
    <source>
        <dbReference type="ARBA" id="ARBA00048212"/>
    </source>
</evidence>
<dbReference type="InterPro" id="IPR043132">
    <property type="entry name" value="BCAT-like_C"/>
</dbReference>
<evidence type="ECO:0000313" key="16">
    <source>
        <dbReference type="EMBL" id="GAA4053866.1"/>
    </source>
</evidence>
<comment type="pathway">
    <text evidence="4">Amino-acid biosynthesis; L-valine biosynthesis; L-valine from pyruvate: step 4/4.</text>
</comment>
<evidence type="ECO:0000256" key="5">
    <source>
        <dbReference type="ARBA" id="ARBA00005072"/>
    </source>
</evidence>
<dbReference type="InterPro" id="IPR036038">
    <property type="entry name" value="Aminotransferase-like"/>
</dbReference>
<comment type="catalytic activity">
    <reaction evidence="15">
        <text>L-leucine + 2-oxoglutarate = 4-methyl-2-oxopentanoate + L-glutamate</text>
        <dbReference type="Rhea" id="RHEA:18321"/>
        <dbReference type="ChEBI" id="CHEBI:16810"/>
        <dbReference type="ChEBI" id="CHEBI:17865"/>
        <dbReference type="ChEBI" id="CHEBI:29985"/>
        <dbReference type="ChEBI" id="CHEBI:57427"/>
        <dbReference type="EC" id="2.6.1.42"/>
    </reaction>
</comment>
<keyword evidence="12" id="KW-0100">Branched-chain amino acid biosynthesis</keyword>
<sequence>MIDTLHIHTQSTTESRLATQDFDNLEFGKAFSDHMFVVDYRDGEWQDAQILPYGDISVSPANSALHYGQAIFEGMKAYHQADGGVALFRPLDNWARLNASAERMCMPTIPEELFMQGLRELIKLDTGWVPTSAGSSLYIRPFMFATDGFIGVRPSEAYRFVIFTCPVGLYYNKPLRVRFEQKYVRSAEGGAGFAKNAGNYGAAMYPTKLAQQEGYNQLIWTDASEHRYVEESGTMNAIFVIDGRVITPALSTSILDGVTRRSVLQLARDFGMPVEERKVGSREIIEAIQAGKLEEAFGVGTAATIAPIAVIGYEGHDYELPAVRPNGFSKRVGATLDAIRTGEGADVHNWMVAL</sequence>
<dbReference type="RefSeq" id="WP_345059355.1">
    <property type="nucleotide sequence ID" value="NZ_BAABDK010000034.1"/>
</dbReference>
<dbReference type="InterPro" id="IPR043131">
    <property type="entry name" value="BCAT-like_N"/>
</dbReference>
<evidence type="ECO:0000256" key="12">
    <source>
        <dbReference type="ARBA" id="ARBA00023304"/>
    </source>
</evidence>
<dbReference type="PANTHER" id="PTHR11825:SF44">
    <property type="entry name" value="BRANCHED-CHAIN-AMINO-ACID AMINOTRANSFERASE"/>
    <property type="match status" value="1"/>
</dbReference>
<evidence type="ECO:0000256" key="7">
    <source>
        <dbReference type="ARBA" id="ARBA00013053"/>
    </source>
</evidence>
<evidence type="ECO:0000256" key="2">
    <source>
        <dbReference type="ARBA" id="ARBA00003109"/>
    </source>
</evidence>
<dbReference type="SUPFAM" id="SSF56752">
    <property type="entry name" value="D-aminoacid aminotransferase-like PLP-dependent enzymes"/>
    <property type="match status" value="1"/>
</dbReference>
<organism evidence="16 17">
    <name type="scientific">Hymenobacter glaciei</name>
    <dbReference type="NCBI Taxonomy" id="877209"/>
    <lineage>
        <taxon>Bacteria</taxon>
        <taxon>Pseudomonadati</taxon>
        <taxon>Bacteroidota</taxon>
        <taxon>Cytophagia</taxon>
        <taxon>Cytophagales</taxon>
        <taxon>Hymenobacteraceae</taxon>
        <taxon>Hymenobacter</taxon>
    </lineage>
</organism>
<dbReference type="EMBL" id="BAABDK010000034">
    <property type="protein sequence ID" value="GAA4053866.1"/>
    <property type="molecule type" value="Genomic_DNA"/>
</dbReference>
<evidence type="ECO:0000256" key="6">
    <source>
        <dbReference type="ARBA" id="ARBA00009320"/>
    </source>
</evidence>
<keyword evidence="10" id="KW-0808">Transferase</keyword>
<keyword evidence="11" id="KW-0663">Pyridoxal phosphate</keyword>
<dbReference type="InterPro" id="IPR033939">
    <property type="entry name" value="BCAT_family"/>
</dbReference>
<evidence type="ECO:0000256" key="1">
    <source>
        <dbReference type="ARBA" id="ARBA00001933"/>
    </source>
</evidence>
<keyword evidence="17" id="KW-1185">Reference proteome</keyword>
<dbReference type="InterPro" id="IPR005786">
    <property type="entry name" value="B_amino_transII"/>
</dbReference>
<dbReference type="GO" id="GO:0008483">
    <property type="term" value="F:transaminase activity"/>
    <property type="evidence" value="ECO:0007669"/>
    <property type="project" value="UniProtKB-KW"/>
</dbReference>
<dbReference type="NCBIfam" id="NF009897">
    <property type="entry name" value="PRK13357.1"/>
    <property type="match status" value="1"/>
</dbReference>
<dbReference type="EC" id="2.6.1.42" evidence="7"/>
<comment type="pathway">
    <text evidence="5">Amino-acid biosynthesis; L-leucine biosynthesis; L-leucine from 3-methyl-2-oxobutanoate: step 4/4.</text>
</comment>
<evidence type="ECO:0000256" key="4">
    <source>
        <dbReference type="ARBA" id="ARBA00004931"/>
    </source>
</evidence>
<name>A0ABP7UVR2_9BACT</name>
<keyword evidence="8 16" id="KW-0032">Aminotransferase</keyword>
<evidence type="ECO:0000256" key="15">
    <source>
        <dbReference type="ARBA" id="ARBA00049229"/>
    </source>
</evidence>
<proteinExistence type="inferred from homology"/>
<comment type="cofactor">
    <cofactor evidence="1">
        <name>pyridoxal 5'-phosphate</name>
        <dbReference type="ChEBI" id="CHEBI:597326"/>
    </cofactor>
</comment>
<comment type="pathway">
    <text evidence="3">Amino-acid biosynthesis; L-isoleucine biosynthesis; L-isoleucine from 2-oxobutanoate: step 4/4.</text>
</comment>
<evidence type="ECO:0000256" key="3">
    <source>
        <dbReference type="ARBA" id="ARBA00004824"/>
    </source>
</evidence>
<reference evidence="17" key="1">
    <citation type="journal article" date="2019" name="Int. J. Syst. Evol. Microbiol.">
        <title>The Global Catalogue of Microorganisms (GCM) 10K type strain sequencing project: providing services to taxonomists for standard genome sequencing and annotation.</title>
        <authorList>
            <consortium name="The Broad Institute Genomics Platform"/>
            <consortium name="The Broad Institute Genome Sequencing Center for Infectious Disease"/>
            <person name="Wu L."/>
            <person name="Ma J."/>
        </authorList>
    </citation>
    <scope>NUCLEOTIDE SEQUENCE [LARGE SCALE GENOMIC DNA]</scope>
    <source>
        <strain evidence="17">JCM 17225</strain>
    </source>
</reference>
<evidence type="ECO:0000256" key="9">
    <source>
        <dbReference type="ARBA" id="ARBA00022605"/>
    </source>
</evidence>
<evidence type="ECO:0000256" key="8">
    <source>
        <dbReference type="ARBA" id="ARBA00022576"/>
    </source>
</evidence>
<dbReference type="Pfam" id="PF01063">
    <property type="entry name" value="Aminotran_4"/>
    <property type="match status" value="1"/>
</dbReference>
<accession>A0ABP7UVR2</accession>
<dbReference type="NCBIfam" id="TIGR01123">
    <property type="entry name" value="ilvE_II"/>
    <property type="match status" value="1"/>
</dbReference>
<evidence type="ECO:0000256" key="11">
    <source>
        <dbReference type="ARBA" id="ARBA00022898"/>
    </source>
</evidence>
<dbReference type="InterPro" id="IPR001544">
    <property type="entry name" value="Aminotrans_IV"/>
</dbReference>
<dbReference type="CDD" id="cd01557">
    <property type="entry name" value="BCAT_beta_family"/>
    <property type="match status" value="1"/>
</dbReference>